<sequence length="82" mass="9274">MTGKRAKVVQRKKGVKCYLAWRVRCAYPPWRGCGVGILTDTAGALRLPALHNKTYELCRVGKRSAPTTRRNQSNCARRLRSD</sequence>
<organism evidence="1 2">
    <name type="scientific">Cronobacter muytjensii</name>
    <dbReference type="NCBI Taxonomy" id="413501"/>
    <lineage>
        <taxon>Bacteria</taxon>
        <taxon>Pseudomonadati</taxon>
        <taxon>Pseudomonadota</taxon>
        <taxon>Gammaproteobacteria</taxon>
        <taxon>Enterobacterales</taxon>
        <taxon>Enterobacteriaceae</taxon>
        <taxon>Cronobacter</taxon>
    </lineage>
</organism>
<name>A0ABQ6U008_9ENTR</name>
<accession>A0ABQ6U008</accession>
<dbReference type="Proteomes" id="UP000469927">
    <property type="component" value="Unassembled WGS sequence"/>
</dbReference>
<keyword evidence="2" id="KW-1185">Reference proteome</keyword>
<evidence type="ECO:0000313" key="2">
    <source>
        <dbReference type="Proteomes" id="UP000469927"/>
    </source>
</evidence>
<reference evidence="1 2" key="1">
    <citation type="submission" date="2019-08" db="EMBL/GenBank/DDBJ databases">
        <title>Prevalence, distribution, and phylogeny of type two toxin-antitoxin genes possessed by Cronobacter species where C. sakazakii homologs follow sequence type lineages.</title>
        <authorList>
            <person name="Finkelstein S."/>
            <person name="Negrete F."/>
            <person name="Jang H."/>
            <person name="Gopinath G.R."/>
            <person name="Tall B.D."/>
        </authorList>
    </citation>
    <scope>NUCLEOTIDE SEQUENCE [LARGE SCALE GENOMIC DNA]</scope>
    <source>
        <strain evidence="1 2">MOD1_GK1257</strain>
    </source>
</reference>
<dbReference type="EMBL" id="WAGD01000027">
    <property type="protein sequence ID" value="KAB0880332.1"/>
    <property type="molecule type" value="Genomic_DNA"/>
</dbReference>
<gene>
    <name evidence="1" type="ORF">FZI19_09850</name>
</gene>
<protein>
    <submittedName>
        <fullName evidence="1">Uncharacterized protein</fullName>
    </submittedName>
</protein>
<comment type="caution">
    <text evidence="1">The sequence shown here is derived from an EMBL/GenBank/DDBJ whole genome shotgun (WGS) entry which is preliminary data.</text>
</comment>
<proteinExistence type="predicted"/>
<evidence type="ECO:0000313" key="1">
    <source>
        <dbReference type="EMBL" id="KAB0880332.1"/>
    </source>
</evidence>